<dbReference type="SUPFAM" id="SSF69340">
    <property type="entry name" value="C-terminal domain of adenylylcyclase associated protein"/>
    <property type="match status" value="1"/>
</dbReference>
<evidence type="ECO:0000313" key="4">
    <source>
        <dbReference type="Proteomes" id="UP001497392"/>
    </source>
</evidence>
<dbReference type="InterPro" id="IPR001837">
    <property type="entry name" value="Adenylate_cyclase-assoc_CAP"/>
</dbReference>
<gene>
    <name evidence="3" type="primary">g906</name>
    <name evidence="3" type="ORF">VP750_LOCUS790</name>
</gene>
<protein>
    <submittedName>
        <fullName evidence="3">G906 protein</fullName>
    </submittedName>
</protein>
<accession>A0ABP1FIG4</accession>
<dbReference type="PANTHER" id="PTHR10652">
    <property type="entry name" value="ADENYLYL CYCLASE-ASSOCIATED PROTEIN"/>
    <property type="match status" value="1"/>
</dbReference>
<organism evidence="3 4">
    <name type="scientific">Coccomyxa viridis</name>
    <dbReference type="NCBI Taxonomy" id="1274662"/>
    <lineage>
        <taxon>Eukaryota</taxon>
        <taxon>Viridiplantae</taxon>
        <taxon>Chlorophyta</taxon>
        <taxon>core chlorophytes</taxon>
        <taxon>Trebouxiophyceae</taxon>
        <taxon>Trebouxiophyceae incertae sedis</taxon>
        <taxon>Coccomyxaceae</taxon>
        <taxon>Coccomyxa</taxon>
    </lineage>
</organism>
<dbReference type="InterPro" id="IPR016098">
    <property type="entry name" value="CAP/MinC_C"/>
</dbReference>
<dbReference type="SMART" id="SM00673">
    <property type="entry name" value="CARP"/>
    <property type="match status" value="1"/>
</dbReference>
<dbReference type="PROSITE" id="PS51329">
    <property type="entry name" value="C_CAP_COFACTOR_C"/>
    <property type="match status" value="1"/>
</dbReference>
<dbReference type="PANTHER" id="PTHR10652:SF0">
    <property type="entry name" value="ADENYLYL CYCLASE-ASSOCIATED PROTEIN"/>
    <property type="match status" value="1"/>
</dbReference>
<keyword evidence="4" id="KW-1185">Reference proteome</keyword>
<dbReference type="InterPro" id="IPR036223">
    <property type="entry name" value="CAP_C_sf"/>
</dbReference>
<comment type="similarity">
    <text evidence="1">Belongs to the CAP family.</text>
</comment>
<name>A0ABP1FIG4_9CHLO</name>
<dbReference type="Pfam" id="PF08603">
    <property type="entry name" value="CAP_C"/>
    <property type="match status" value="1"/>
</dbReference>
<sequence length="80" mass="8433">MSATVHQITAGSSLEGCGGLKSYPLRIKGRVNALTVDSCQRLGILFDDLVSSCELVNSTRVQVRVTGVVPIIAIDKCDGV</sequence>
<reference evidence="3 4" key="1">
    <citation type="submission" date="2024-06" db="EMBL/GenBank/DDBJ databases">
        <authorList>
            <person name="Kraege A."/>
            <person name="Thomma B."/>
        </authorList>
    </citation>
    <scope>NUCLEOTIDE SEQUENCE [LARGE SCALE GENOMIC DNA]</scope>
</reference>
<dbReference type="Proteomes" id="UP001497392">
    <property type="component" value="Unassembled WGS sequence"/>
</dbReference>
<dbReference type="Gene3D" id="2.160.20.70">
    <property type="match status" value="1"/>
</dbReference>
<dbReference type="InterPro" id="IPR013912">
    <property type="entry name" value="Adenylate_cyclase-assoc_CAP_C"/>
</dbReference>
<dbReference type="EMBL" id="CAXHTA020000002">
    <property type="protein sequence ID" value="CAL5219131.1"/>
    <property type="molecule type" value="Genomic_DNA"/>
</dbReference>
<evidence type="ECO:0000259" key="2">
    <source>
        <dbReference type="PROSITE" id="PS51329"/>
    </source>
</evidence>
<proteinExistence type="inferred from homology"/>
<comment type="caution">
    <text evidence="3">The sequence shown here is derived from an EMBL/GenBank/DDBJ whole genome shotgun (WGS) entry which is preliminary data.</text>
</comment>
<dbReference type="InterPro" id="IPR017901">
    <property type="entry name" value="C-CAP_CF_C-like"/>
</dbReference>
<dbReference type="InterPro" id="IPR006599">
    <property type="entry name" value="CARP_motif"/>
</dbReference>
<evidence type="ECO:0000256" key="1">
    <source>
        <dbReference type="ARBA" id="ARBA00007659"/>
    </source>
</evidence>
<evidence type="ECO:0000313" key="3">
    <source>
        <dbReference type="EMBL" id="CAL5219131.1"/>
    </source>
</evidence>
<feature type="domain" description="C-CAP/cofactor C-like" evidence="2">
    <location>
        <begin position="1"/>
        <end position="80"/>
    </location>
</feature>